<accession>A0A1L3J3W4</accession>
<dbReference type="Proteomes" id="UP000182510">
    <property type="component" value="Chromosome"/>
</dbReference>
<dbReference type="STRING" id="1913577.LPB144_05090"/>
<reference evidence="2 3" key="1">
    <citation type="submission" date="2016-11" db="EMBL/GenBank/DDBJ databases">
        <title>Gramella sp. LPB0144 isolated from marine environment.</title>
        <authorList>
            <person name="Kim E."/>
            <person name="Yi H."/>
        </authorList>
    </citation>
    <scope>NUCLEOTIDE SEQUENCE [LARGE SCALE GENOMIC DNA]</scope>
    <source>
        <strain evidence="2 3">LPB0144</strain>
    </source>
</reference>
<keyword evidence="3" id="KW-1185">Reference proteome</keyword>
<dbReference type="OrthoDB" id="1144122at2"/>
<protein>
    <submittedName>
        <fullName evidence="2">Uncharacterized protein</fullName>
    </submittedName>
</protein>
<dbReference type="RefSeq" id="WP_072552479.1">
    <property type="nucleotide sequence ID" value="NZ_CP018153.1"/>
</dbReference>
<keyword evidence="1" id="KW-0732">Signal</keyword>
<dbReference type="EMBL" id="CP018153">
    <property type="protein sequence ID" value="APG59827.1"/>
    <property type="molecule type" value="Genomic_DNA"/>
</dbReference>
<gene>
    <name evidence="2" type="ORF">LPB144_05090</name>
</gene>
<organism evidence="2 3">
    <name type="scientific">Christiangramia salexigens</name>
    <dbReference type="NCBI Taxonomy" id="1913577"/>
    <lineage>
        <taxon>Bacteria</taxon>
        <taxon>Pseudomonadati</taxon>
        <taxon>Bacteroidota</taxon>
        <taxon>Flavobacteriia</taxon>
        <taxon>Flavobacteriales</taxon>
        <taxon>Flavobacteriaceae</taxon>
        <taxon>Christiangramia</taxon>
    </lineage>
</organism>
<dbReference type="AlphaFoldDB" id="A0A1L3J3W4"/>
<proteinExistence type="predicted"/>
<feature type="chain" id="PRO_5013176712" evidence="1">
    <location>
        <begin position="20"/>
        <end position="132"/>
    </location>
</feature>
<name>A0A1L3J3W4_9FLAO</name>
<evidence type="ECO:0000256" key="1">
    <source>
        <dbReference type="SAM" id="SignalP"/>
    </source>
</evidence>
<evidence type="ECO:0000313" key="2">
    <source>
        <dbReference type="EMBL" id="APG59827.1"/>
    </source>
</evidence>
<sequence length="132" mass="15060">MKKIILLISIGLFYISAQAQNDSNKYENFELIIRTSNDQVVLTSKKGSAWKKLTFSTNNLPQAIDEYGMTVLENKVNKREKSEKTLADYTFILNIEKDEIILKGLEGTAWKELTFPCADNDCASRINEMGMR</sequence>
<evidence type="ECO:0000313" key="3">
    <source>
        <dbReference type="Proteomes" id="UP000182510"/>
    </source>
</evidence>
<dbReference type="KEGG" id="grl:LPB144_05090"/>
<feature type="signal peptide" evidence="1">
    <location>
        <begin position="1"/>
        <end position="19"/>
    </location>
</feature>